<dbReference type="CDD" id="cd02440">
    <property type="entry name" value="AdoMet_MTases"/>
    <property type="match status" value="1"/>
</dbReference>
<dbReference type="PANTHER" id="PTHR45875">
    <property type="entry name" value="METHYLTRANSFERASE N6AMT1"/>
    <property type="match status" value="1"/>
</dbReference>
<organism evidence="8 9">
    <name type="scientific">Apatococcus lobatus</name>
    <dbReference type="NCBI Taxonomy" id="904363"/>
    <lineage>
        <taxon>Eukaryota</taxon>
        <taxon>Viridiplantae</taxon>
        <taxon>Chlorophyta</taxon>
        <taxon>core chlorophytes</taxon>
        <taxon>Trebouxiophyceae</taxon>
        <taxon>Chlorellales</taxon>
        <taxon>Chlorellaceae</taxon>
        <taxon>Apatococcus</taxon>
    </lineage>
</organism>
<proteinExistence type="inferred from homology"/>
<keyword evidence="5" id="KW-0949">S-adenosyl-L-methionine</keyword>
<dbReference type="NCBIfam" id="TIGR00537">
    <property type="entry name" value="hemK_rel_arch"/>
    <property type="match status" value="1"/>
</dbReference>
<dbReference type="EMBL" id="JALJOS010000018">
    <property type="protein sequence ID" value="KAK9827518.1"/>
    <property type="molecule type" value="Genomic_DNA"/>
</dbReference>
<evidence type="ECO:0000256" key="5">
    <source>
        <dbReference type="ARBA" id="ARBA00022691"/>
    </source>
</evidence>
<dbReference type="Proteomes" id="UP001438707">
    <property type="component" value="Unassembled WGS sequence"/>
</dbReference>
<evidence type="ECO:0000256" key="3">
    <source>
        <dbReference type="ARBA" id="ARBA00022603"/>
    </source>
</evidence>
<evidence type="ECO:0000313" key="8">
    <source>
        <dbReference type="EMBL" id="KAK9827518.1"/>
    </source>
</evidence>
<evidence type="ECO:0000313" key="9">
    <source>
        <dbReference type="Proteomes" id="UP001438707"/>
    </source>
</evidence>
<dbReference type="GO" id="GO:0008757">
    <property type="term" value="F:S-adenosylmethionine-dependent methyltransferase activity"/>
    <property type="evidence" value="ECO:0007669"/>
    <property type="project" value="TreeGrafter"/>
</dbReference>
<dbReference type="AlphaFoldDB" id="A0AAW1R1N0"/>
<name>A0AAW1R1N0_9CHLO</name>
<dbReference type="PANTHER" id="PTHR45875:SF1">
    <property type="entry name" value="METHYLTRANSFERASE N6AMT1"/>
    <property type="match status" value="1"/>
</dbReference>
<evidence type="ECO:0000256" key="6">
    <source>
        <dbReference type="ARBA" id="ARBA00023242"/>
    </source>
</evidence>
<dbReference type="SUPFAM" id="SSF53335">
    <property type="entry name" value="S-adenosyl-L-methionine-dependent methyltransferases"/>
    <property type="match status" value="1"/>
</dbReference>
<keyword evidence="9" id="KW-1185">Reference proteome</keyword>
<dbReference type="InterPro" id="IPR052190">
    <property type="entry name" value="Euk-Arch_PrmC-MTase"/>
</dbReference>
<reference evidence="8 9" key="1">
    <citation type="journal article" date="2024" name="Nat. Commun.">
        <title>Phylogenomics reveals the evolutionary origins of lichenization in chlorophyte algae.</title>
        <authorList>
            <person name="Puginier C."/>
            <person name="Libourel C."/>
            <person name="Otte J."/>
            <person name="Skaloud P."/>
            <person name="Haon M."/>
            <person name="Grisel S."/>
            <person name="Petersen M."/>
            <person name="Berrin J.G."/>
            <person name="Delaux P.M."/>
            <person name="Dal Grande F."/>
            <person name="Keller J."/>
        </authorList>
    </citation>
    <scope>NUCLEOTIDE SEQUENCE [LARGE SCALE GENOMIC DNA]</scope>
    <source>
        <strain evidence="8 9">SAG 2145</strain>
    </source>
</reference>
<comment type="subcellular location">
    <subcellularLocation>
        <location evidence="1">Nucleus</location>
    </subcellularLocation>
</comment>
<dbReference type="InterPro" id="IPR002052">
    <property type="entry name" value="DNA_methylase_N6_adenine_CS"/>
</dbReference>
<dbReference type="GO" id="GO:0003676">
    <property type="term" value="F:nucleic acid binding"/>
    <property type="evidence" value="ECO:0007669"/>
    <property type="project" value="InterPro"/>
</dbReference>
<dbReference type="PROSITE" id="PS00092">
    <property type="entry name" value="N6_MTASE"/>
    <property type="match status" value="1"/>
</dbReference>
<evidence type="ECO:0000259" key="7">
    <source>
        <dbReference type="Pfam" id="PF13847"/>
    </source>
</evidence>
<protein>
    <recommendedName>
        <fullName evidence="7">Methyltransferase domain-containing protein</fullName>
    </recommendedName>
</protein>
<dbReference type="Pfam" id="PF13847">
    <property type="entry name" value="Methyltransf_31"/>
    <property type="match status" value="1"/>
</dbReference>
<sequence>MRTASISLTTYNREVYEPSDDTFLLVDALLKASSQWPKRPYLCIEIGCGSGFASCALALILCQLGLPHHLIALDISKDAVTATRATLKAHGVISADVVQDRFQDFLSRTEQQYDIVVFNPPYVPTPDEELQRTDIARSWAGGWKGRIVIDQFLSYVPKILAQEGQLFLVVVSENDPPGILKALEELDSSLSGQVLMTRRADEELLSVLHIQRR</sequence>
<evidence type="ECO:0000256" key="4">
    <source>
        <dbReference type="ARBA" id="ARBA00022679"/>
    </source>
</evidence>
<dbReference type="FunFam" id="3.40.50.150:FF:000077">
    <property type="entry name" value="HemK methyltransferase family member 2"/>
    <property type="match status" value="1"/>
</dbReference>
<keyword evidence="4" id="KW-0808">Transferase</keyword>
<feature type="domain" description="Methyltransferase" evidence="7">
    <location>
        <begin position="44"/>
        <end position="131"/>
    </location>
</feature>
<accession>A0AAW1R1N0</accession>
<dbReference type="InterPro" id="IPR004557">
    <property type="entry name" value="PrmC-related"/>
</dbReference>
<dbReference type="GO" id="GO:0035657">
    <property type="term" value="C:eRF1 methyltransferase complex"/>
    <property type="evidence" value="ECO:0007669"/>
    <property type="project" value="TreeGrafter"/>
</dbReference>
<gene>
    <name evidence="8" type="ORF">WJX74_007595</name>
</gene>
<comment type="similarity">
    <text evidence="2">Belongs to the eukaryotic/archaeal PrmC-related family.</text>
</comment>
<keyword evidence="6" id="KW-0539">Nucleus</keyword>
<dbReference type="GO" id="GO:0008276">
    <property type="term" value="F:protein methyltransferase activity"/>
    <property type="evidence" value="ECO:0007669"/>
    <property type="project" value="TreeGrafter"/>
</dbReference>
<dbReference type="Gene3D" id="3.40.50.150">
    <property type="entry name" value="Vaccinia Virus protein VP39"/>
    <property type="match status" value="1"/>
</dbReference>
<evidence type="ECO:0000256" key="2">
    <source>
        <dbReference type="ARBA" id="ARBA00006149"/>
    </source>
</evidence>
<keyword evidence="3" id="KW-0489">Methyltransferase</keyword>
<evidence type="ECO:0000256" key="1">
    <source>
        <dbReference type="ARBA" id="ARBA00004123"/>
    </source>
</evidence>
<dbReference type="InterPro" id="IPR025714">
    <property type="entry name" value="Methyltranfer_dom"/>
</dbReference>
<dbReference type="GO" id="GO:0005634">
    <property type="term" value="C:nucleus"/>
    <property type="evidence" value="ECO:0007669"/>
    <property type="project" value="UniProtKB-SubCell"/>
</dbReference>
<dbReference type="InterPro" id="IPR029063">
    <property type="entry name" value="SAM-dependent_MTases_sf"/>
</dbReference>
<comment type="caution">
    <text evidence="8">The sequence shown here is derived from an EMBL/GenBank/DDBJ whole genome shotgun (WGS) entry which is preliminary data.</text>
</comment>
<dbReference type="GO" id="GO:0032259">
    <property type="term" value="P:methylation"/>
    <property type="evidence" value="ECO:0007669"/>
    <property type="project" value="UniProtKB-KW"/>
</dbReference>